<feature type="compositionally biased region" description="Low complexity" evidence="5">
    <location>
        <begin position="1858"/>
        <end position="1871"/>
    </location>
</feature>
<comment type="cofactor">
    <cofactor evidence="1">
        <name>pantetheine 4'-phosphate</name>
        <dbReference type="ChEBI" id="CHEBI:47942"/>
    </cofactor>
</comment>
<protein>
    <recommendedName>
        <fullName evidence="7">Carrier domain-containing protein</fullName>
    </recommendedName>
</protein>
<dbReference type="Gene3D" id="3.30.300.30">
    <property type="match status" value="1"/>
</dbReference>
<dbReference type="Proteomes" id="UP000619788">
    <property type="component" value="Unassembled WGS sequence"/>
</dbReference>
<feature type="region of interest" description="Disordered" evidence="5">
    <location>
        <begin position="1850"/>
        <end position="1871"/>
    </location>
</feature>
<dbReference type="CDD" id="cd06173">
    <property type="entry name" value="MFS_MefA_like"/>
    <property type="match status" value="1"/>
</dbReference>
<keyword evidence="6" id="KW-0472">Membrane</keyword>
<keyword evidence="9" id="KW-1185">Reference proteome</keyword>
<dbReference type="FunFam" id="3.40.50.980:FF:000002">
    <property type="entry name" value="Enterobactin synthetase component F"/>
    <property type="match status" value="1"/>
</dbReference>
<keyword evidence="4" id="KW-0597">Phosphoprotein</keyword>
<dbReference type="InterPro" id="IPR010071">
    <property type="entry name" value="AA_adenyl_dom"/>
</dbReference>
<dbReference type="GO" id="GO:0003824">
    <property type="term" value="F:catalytic activity"/>
    <property type="evidence" value="ECO:0007669"/>
    <property type="project" value="InterPro"/>
</dbReference>
<keyword evidence="6" id="KW-1133">Transmembrane helix</keyword>
<dbReference type="InterPro" id="IPR001031">
    <property type="entry name" value="Thioesterase"/>
</dbReference>
<dbReference type="GO" id="GO:0005829">
    <property type="term" value="C:cytosol"/>
    <property type="evidence" value="ECO:0007669"/>
    <property type="project" value="TreeGrafter"/>
</dbReference>
<gene>
    <name evidence="8" type="ORF">Psi01_29030</name>
</gene>
<feature type="transmembrane region" description="Helical" evidence="6">
    <location>
        <begin position="1690"/>
        <end position="1709"/>
    </location>
</feature>
<comment type="similarity">
    <text evidence="2">Belongs to the ATP-dependent AMP-binding enzyme family.</text>
</comment>
<feature type="transmembrane region" description="Helical" evidence="6">
    <location>
        <begin position="1552"/>
        <end position="1571"/>
    </location>
</feature>
<dbReference type="FunFam" id="2.30.38.10:FF:000001">
    <property type="entry name" value="Non-ribosomal peptide synthetase PvdI"/>
    <property type="match status" value="1"/>
</dbReference>
<dbReference type="FunFam" id="3.30.300.30:FF:000010">
    <property type="entry name" value="Enterobactin synthetase component F"/>
    <property type="match status" value="1"/>
</dbReference>
<dbReference type="Pfam" id="PF00668">
    <property type="entry name" value="Condensation"/>
    <property type="match status" value="1"/>
</dbReference>
<name>A0A8J3SDQ2_9ACTN</name>
<dbReference type="InterPro" id="IPR020806">
    <property type="entry name" value="PKS_PP-bd"/>
</dbReference>
<dbReference type="RefSeq" id="WP_204064508.1">
    <property type="nucleotide sequence ID" value="NZ_BOOJ01000026.1"/>
</dbReference>
<dbReference type="InterPro" id="IPR045851">
    <property type="entry name" value="AMP-bd_C_sf"/>
</dbReference>
<dbReference type="PROSITE" id="PS00455">
    <property type="entry name" value="AMP_BINDING"/>
    <property type="match status" value="1"/>
</dbReference>
<dbReference type="Gene3D" id="3.30.559.30">
    <property type="entry name" value="Nonribosomal peptide synthetase, condensation domain"/>
    <property type="match status" value="1"/>
</dbReference>
<dbReference type="PROSITE" id="PS50075">
    <property type="entry name" value="CARRIER"/>
    <property type="match status" value="1"/>
</dbReference>
<evidence type="ECO:0000256" key="6">
    <source>
        <dbReference type="SAM" id="Phobius"/>
    </source>
</evidence>
<dbReference type="InterPro" id="IPR036259">
    <property type="entry name" value="MFS_trans_sf"/>
</dbReference>
<dbReference type="InterPro" id="IPR009081">
    <property type="entry name" value="PP-bd_ACP"/>
</dbReference>
<dbReference type="InterPro" id="IPR020845">
    <property type="entry name" value="AMP-binding_CS"/>
</dbReference>
<dbReference type="Gene3D" id="3.40.50.1820">
    <property type="entry name" value="alpha/beta hydrolase"/>
    <property type="match status" value="1"/>
</dbReference>
<dbReference type="PANTHER" id="PTHR45527:SF1">
    <property type="entry name" value="FATTY ACID SYNTHASE"/>
    <property type="match status" value="1"/>
</dbReference>
<evidence type="ECO:0000256" key="4">
    <source>
        <dbReference type="ARBA" id="ARBA00022553"/>
    </source>
</evidence>
<dbReference type="SUPFAM" id="SSF52777">
    <property type="entry name" value="CoA-dependent acyltransferases"/>
    <property type="match status" value="2"/>
</dbReference>
<dbReference type="Pfam" id="PF07690">
    <property type="entry name" value="MFS_1"/>
    <property type="match status" value="1"/>
</dbReference>
<accession>A0A8J3SDQ2</accession>
<evidence type="ECO:0000313" key="9">
    <source>
        <dbReference type="Proteomes" id="UP000619788"/>
    </source>
</evidence>
<feature type="region of interest" description="Disordered" evidence="5">
    <location>
        <begin position="1343"/>
        <end position="1390"/>
    </location>
</feature>
<feature type="transmembrane region" description="Helical" evidence="6">
    <location>
        <begin position="1577"/>
        <end position="1598"/>
    </location>
</feature>
<dbReference type="PANTHER" id="PTHR45527">
    <property type="entry name" value="NONRIBOSOMAL PEPTIDE SYNTHETASE"/>
    <property type="match status" value="1"/>
</dbReference>
<dbReference type="FunFam" id="3.40.50.12780:FF:000012">
    <property type="entry name" value="Non-ribosomal peptide synthetase"/>
    <property type="match status" value="1"/>
</dbReference>
<evidence type="ECO:0000256" key="1">
    <source>
        <dbReference type="ARBA" id="ARBA00001957"/>
    </source>
</evidence>
<dbReference type="SUPFAM" id="SSF53474">
    <property type="entry name" value="alpha/beta-Hydrolases"/>
    <property type="match status" value="1"/>
</dbReference>
<dbReference type="GO" id="GO:0044550">
    <property type="term" value="P:secondary metabolite biosynthetic process"/>
    <property type="evidence" value="ECO:0007669"/>
    <property type="project" value="UniProtKB-ARBA"/>
</dbReference>
<dbReference type="Gene3D" id="1.20.1250.20">
    <property type="entry name" value="MFS general substrate transporter like domains"/>
    <property type="match status" value="1"/>
</dbReference>
<dbReference type="FunFam" id="1.10.1200.10:FF:000005">
    <property type="entry name" value="Nonribosomal peptide synthetase 1"/>
    <property type="match status" value="1"/>
</dbReference>
<evidence type="ECO:0000313" key="8">
    <source>
        <dbReference type="EMBL" id="GIH92273.1"/>
    </source>
</evidence>
<dbReference type="CDD" id="cd17646">
    <property type="entry name" value="A_NRPS_AB3403-like"/>
    <property type="match status" value="1"/>
</dbReference>
<dbReference type="Pfam" id="PF00501">
    <property type="entry name" value="AMP-binding"/>
    <property type="match status" value="1"/>
</dbReference>
<feature type="transmembrane region" description="Helical" evidence="6">
    <location>
        <begin position="1750"/>
        <end position="1777"/>
    </location>
</feature>
<organism evidence="8 9">
    <name type="scientific">Planobispora siamensis</name>
    <dbReference type="NCBI Taxonomy" id="936338"/>
    <lineage>
        <taxon>Bacteria</taxon>
        <taxon>Bacillati</taxon>
        <taxon>Actinomycetota</taxon>
        <taxon>Actinomycetes</taxon>
        <taxon>Streptosporangiales</taxon>
        <taxon>Streptosporangiaceae</taxon>
        <taxon>Planobispora</taxon>
    </lineage>
</organism>
<feature type="transmembrane region" description="Helical" evidence="6">
    <location>
        <begin position="1803"/>
        <end position="1822"/>
    </location>
</feature>
<feature type="region of interest" description="Disordered" evidence="5">
    <location>
        <begin position="17"/>
        <end position="38"/>
    </location>
</feature>
<proteinExistence type="inferred from homology"/>
<dbReference type="EMBL" id="BOOJ01000026">
    <property type="protein sequence ID" value="GIH92273.1"/>
    <property type="molecule type" value="Genomic_DNA"/>
</dbReference>
<feature type="transmembrane region" description="Helical" evidence="6">
    <location>
        <begin position="1664"/>
        <end position="1683"/>
    </location>
</feature>
<dbReference type="Gene3D" id="3.30.559.10">
    <property type="entry name" value="Chloramphenicol acetyltransferase-like domain"/>
    <property type="match status" value="1"/>
</dbReference>
<feature type="transmembrane region" description="Helical" evidence="6">
    <location>
        <begin position="1484"/>
        <end position="1505"/>
    </location>
</feature>
<dbReference type="InterPro" id="IPR025110">
    <property type="entry name" value="AMP-bd_C"/>
</dbReference>
<feature type="compositionally biased region" description="Low complexity" evidence="5">
    <location>
        <begin position="1353"/>
        <end position="1371"/>
    </location>
</feature>
<dbReference type="SUPFAM" id="SSF56801">
    <property type="entry name" value="Acetyl-CoA synthetase-like"/>
    <property type="match status" value="1"/>
</dbReference>
<sequence>MTESATADARKALVAQRLRRRKTGPAITPRPEGEVPPLSSAQERLWFLDQYTPGETAYVIPVSRRVRGPLDPGALERAFAEVVARHEALRMRYPADDEGRPRVVVVPPSAATAPFTVVEAAGEPQARAAVADFLAVPFDLAEGPVIRALLVRLAPEDHVLALAIHHIAADGWSTSVLLRELFALHDGRELPPPPVGYGDYALWQRGREQERDDLDFWRRRLAGVEPLALPADHPRPPEQTYGGAAHAFRVDAATADRLTAIGHEHGATPYMTLLAAFAALLGRHSGQDDVAIGSPVGGRPLAELEGLVGCFVNMLTMRVDLSGDPTFLELLARVRDLALEAYAHQETPFERVVADLNVARDVSRSPLFQVILAMQNYTGESGDGDGPGLEGFPLGTWATRFDLELYLSEDAEGLAGLFVYNTDLFEAATVERLTAHLTALLERVAADPSLRTSDLEVLGEEERRLILTEWNATAVPSQGETTLHALFEAQAARTPDAPAVTFEGATLSYAELDARAERVAGALRGLGAGPGSLVGVCAERSFELVAALLGVLKAGAAYVPLDPEYPADRLAFMAGDAGLSAVLTLTPAEDSALPGDGPAGPDALRALRDSGGPAGCPVLPLDDPDAWPAAVPAGPGAGPDDTAYVIYTSGSTGRPKGVANGHRGIVNRLEWMQERFGLTARDVVLQKTPAGFDVSVWEFFWPLLTGARLVLARPGGHKDAAYLRDLITAEGVTTLHFVPSMLAVFLAEEGVADCGTLRTVVCSGEELPVDLARRCVETLPAELHNLYGPTEAAVDVSAWHCAPEALSGLARVPIGGPVANTTLYVLDAGMRPVPVGVPGELYIGGVQVAHGYVRRPALTAERFVPDPFAGNGGRLYRTGDLARWRPDGTIEFLGRIDNQVKLRGLRIELGEIEVALRARPGVADAAVIVREDRPGDRRLVAYLVEEQDPDGPAPDHRAELKRRLPDYMVPSSFVTLPALPLTPNGKLDRAALPEPVFSREEGAVFAEPSTPTEQTIAAVWSEVLGIETIGADDDFFDLGGHSLLATQVVARLRTAVGGGVSVMDVFKHRTVRELAALVDTPADSREPRGLLHELTRSRATELSYVCVPYGGGSAVVYQPLADALPAGYGLWSVAIPGHDVGLDEERLPFDELAARCVAEIQEKVQGPIALYGHCGVGSALIVEIARRLEAEGRQLEAVYIGAIFPFARPRGGAMSRLARLARMESLRGDQGYANWLTSMGVDMSDLDPDRARLIIRNMRRDSEAAEQYFTELFESSAQRLRAPIITVAGERDPATDYYQERFREWHFLTDDSAVVVLEEAGHFFLKYRAAELAEIVTGIHVSMRADPEPPDPAAADSAGSGTSAGSDTRGAPEPAVPRTRAESRSGAPADGSATWWLHAVSHSTSAVVPTGPQPSMRRFAMVASGQLISITGSALTEFAIPIWIYLTTGSLVRFALFSVLAIVPGMLVAPLAGVIVDRSERRRIMLVGDLCAGGTQLVLGLLLWTGNLQTWHLYPLIVCLSIALTFQRLAYGSAIPQLVPKRYLGHANGITQMVNGTSQLIVPIIAVGLMATIGLEGILIIDVLSYVFAVTVILCVRFPSTMAWKRRESVMAEMVEGFRYSWGNRGFRSMLVFFAILNIFLSPLFLMTSPLVLSFATLDEVGTVAFFSGLGVFLGGLSMTVWGGPRHRRMYGVLLCTLALAVSGTLIGLRPDLVMISAGAFGLGLWVSLLNGIYATIVQVKVPQRFHGRVFALNTLIAWSTMPFGFAVVGPAAAALLDPLLTPDGLLAGSVGEIIGVGPGRGIALMYLLASLAIAVLAIVCLRGGPLSRFDDEIADAAPDDLVGLQALRRDGDDDEPQVPQVPAAAKALKA</sequence>
<dbReference type="InterPro" id="IPR000873">
    <property type="entry name" value="AMP-dep_synth/lig_dom"/>
</dbReference>
<dbReference type="GO" id="GO:0022857">
    <property type="term" value="F:transmembrane transporter activity"/>
    <property type="evidence" value="ECO:0007669"/>
    <property type="project" value="InterPro"/>
</dbReference>
<dbReference type="GO" id="GO:0008610">
    <property type="term" value="P:lipid biosynthetic process"/>
    <property type="evidence" value="ECO:0007669"/>
    <property type="project" value="UniProtKB-ARBA"/>
</dbReference>
<evidence type="ECO:0000256" key="3">
    <source>
        <dbReference type="ARBA" id="ARBA00022450"/>
    </source>
</evidence>
<feature type="transmembrane region" description="Helical" evidence="6">
    <location>
        <begin position="1715"/>
        <end position="1738"/>
    </location>
</feature>
<dbReference type="Pfam" id="PF00975">
    <property type="entry name" value="Thioesterase"/>
    <property type="match status" value="1"/>
</dbReference>
<dbReference type="Gene3D" id="1.10.1200.10">
    <property type="entry name" value="ACP-like"/>
    <property type="match status" value="1"/>
</dbReference>
<feature type="transmembrane region" description="Helical" evidence="6">
    <location>
        <begin position="1631"/>
        <end position="1658"/>
    </location>
</feature>
<feature type="transmembrane region" description="Helical" evidence="6">
    <location>
        <begin position="1452"/>
        <end position="1472"/>
    </location>
</feature>
<evidence type="ECO:0000259" key="7">
    <source>
        <dbReference type="PROSITE" id="PS50075"/>
    </source>
</evidence>
<dbReference type="InterPro" id="IPR023213">
    <property type="entry name" value="CAT-like_dom_sf"/>
</dbReference>
<dbReference type="GO" id="GO:0043041">
    <property type="term" value="P:amino acid activation for nonribosomal peptide biosynthetic process"/>
    <property type="evidence" value="ECO:0007669"/>
    <property type="project" value="TreeGrafter"/>
</dbReference>
<dbReference type="NCBIfam" id="TIGR01733">
    <property type="entry name" value="AA-adenyl-dom"/>
    <property type="match status" value="1"/>
</dbReference>
<dbReference type="InterPro" id="IPR036736">
    <property type="entry name" value="ACP-like_sf"/>
</dbReference>
<dbReference type="PROSITE" id="PS00012">
    <property type="entry name" value="PHOSPHOPANTETHEINE"/>
    <property type="match status" value="1"/>
</dbReference>
<dbReference type="Gene3D" id="2.30.38.10">
    <property type="entry name" value="Luciferase, Domain 3"/>
    <property type="match status" value="1"/>
</dbReference>
<dbReference type="InterPro" id="IPR006162">
    <property type="entry name" value="Ppantetheine_attach_site"/>
</dbReference>
<dbReference type="SMART" id="SM00823">
    <property type="entry name" value="PKS_PP"/>
    <property type="match status" value="1"/>
</dbReference>
<dbReference type="InterPro" id="IPR011701">
    <property type="entry name" value="MFS"/>
</dbReference>
<dbReference type="InterPro" id="IPR029058">
    <property type="entry name" value="AB_hydrolase_fold"/>
</dbReference>
<comment type="caution">
    <text evidence="8">The sequence shown here is derived from an EMBL/GenBank/DDBJ whole genome shotgun (WGS) entry which is preliminary data.</text>
</comment>
<dbReference type="Pfam" id="PF13193">
    <property type="entry name" value="AMP-binding_C"/>
    <property type="match status" value="1"/>
</dbReference>
<keyword evidence="3" id="KW-0596">Phosphopantetheine</keyword>
<evidence type="ECO:0000256" key="2">
    <source>
        <dbReference type="ARBA" id="ARBA00006432"/>
    </source>
</evidence>
<dbReference type="GO" id="GO:0031177">
    <property type="term" value="F:phosphopantetheine binding"/>
    <property type="evidence" value="ECO:0007669"/>
    <property type="project" value="InterPro"/>
</dbReference>
<dbReference type="Gene3D" id="3.40.50.980">
    <property type="match status" value="2"/>
</dbReference>
<dbReference type="SUPFAM" id="SSF103473">
    <property type="entry name" value="MFS general substrate transporter"/>
    <property type="match status" value="1"/>
</dbReference>
<reference evidence="8 9" key="1">
    <citation type="submission" date="2021-01" db="EMBL/GenBank/DDBJ databases">
        <title>Whole genome shotgun sequence of Planobispora siamensis NBRC 107568.</title>
        <authorList>
            <person name="Komaki H."/>
            <person name="Tamura T."/>
        </authorList>
    </citation>
    <scope>NUCLEOTIDE SEQUENCE [LARGE SCALE GENOMIC DNA]</scope>
    <source>
        <strain evidence="8 9">NBRC 107568</strain>
    </source>
</reference>
<dbReference type="CDD" id="cd19531">
    <property type="entry name" value="LCL_NRPS-like"/>
    <property type="match status" value="1"/>
</dbReference>
<dbReference type="Pfam" id="PF00550">
    <property type="entry name" value="PP-binding"/>
    <property type="match status" value="1"/>
</dbReference>
<feature type="domain" description="Carrier" evidence="7">
    <location>
        <begin position="1007"/>
        <end position="1082"/>
    </location>
</feature>
<evidence type="ECO:0000256" key="5">
    <source>
        <dbReference type="SAM" id="MobiDB-lite"/>
    </source>
</evidence>
<keyword evidence="6" id="KW-0812">Transmembrane</keyword>
<feature type="transmembrane region" description="Helical" evidence="6">
    <location>
        <begin position="1511"/>
        <end position="1531"/>
    </location>
</feature>
<dbReference type="InterPro" id="IPR001242">
    <property type="entry name" value="Condensation_dom"/>
</dbReference>